<keyword evidence="3" id="KW-0963">Cytoplasm</keyword>
<evidence type="ECO:0000256" key="5">
    <source>
        <dbReference type="ARBA" id="ARBA00023054"/>
    </source>
</evidence>
<evidence type="ECO:0000313" key="11">
    <source>
        <dbReference type="Proteomes" id="UP000199475"/>
    </source>
</evidence>
<dbReference type="GO" id="GO:0005737">
    <property type="term" value="C:cytoplasm"/>
    <property type="evidence" value="ECO:0007669"/>
    <property type="project" value="UniProtKB-SubCell"/>
</dbReference>
<dbReference type="NCBIfam" id="TIGR03544">
    <property type="entry name" value="DivI1A_domain"/>
    <property type="match status" value="1"/>
</dbReference>
<keyword evidence="11" id="KW-1185">Reference proteome</keyword>
<feature type="coiled-coil region" evidence="8">
    <location>
        <begin position="32"/>
        <end position="160"/>
    </location>
</feature>
<dbReference type="AlphaFoldDB" id="A0A1G9L2M9"/>
<dbReference type="InterPro" id="IPR007793">
    <property type="entry name" value="DivIVA_fam"/>
</dbReference>
<sequence length="336" mass="37446">MSLTLEEVRRVRFRMARPRETGYAVADVDNFIDKVEESFAAFENDRDLLRRELESAGTTTGGADNSAELNEARAAIGAKDQELESLRAELERARQEATQARQEADNAHAQVSGRVDEQIEKLNAANQELQRRNAELEAQNEQLRSQLESTREELNQARNDRITNAGGQPQHITVHAAEDAAPAVTRLLQMATDQASTLVAEAETEAARKIADAEQRATEIKTDARTRAERIESEARVNAEQMTSEAEGRASRLDSDTEARRTELFADLEREQGELTLKVDALRRFEGEYRSNLGGTLQRMLQALNDDHPEPGDVPELAQRRSDTPRLDALAGGTEE</sequence>
<proteinExistence type="predicted"/>
<evidence type="ECO:0000256" key="8">
    <source>
        <dbReference type="SAM" id="Coils"/>
    </source>
</evidence>
<keyword evidence="6" id="KW-0131">Cell cycle</keyword>
<dbReference type="PANTHER" id="PTHR35794:SF1">
    <property type="entry name" value="CELL CYCLE PROTEIN GPSB"/>
    <property type="match status" value="1"/>
</dbReference>
<feature type="region of interest" description="Disordered" evidence="9">
    <location>
        <begin position="302"/>
        <end position="336"/>
    </location>
</feature>
<evidence type="ECO:0000256" key="4">
    <source>
        <dbReference type="ARBA" id="ARBA00022618"/>
    </source>
</evidence>
<dbReference type="EMBL" id="FNGP01000003">
    <property type="protein sequence ID" value="SDL56212.1"/>
    <property type="molecule type" value="Genomic_DNA"/>
</dbReference>
<gene>
    <name evidence="10" type="ORF">SAMN04488242_1971</name>
</gene>
<keyword evidence="5 8" id="KW-0175">Coiled coil</keyword>
<accession>A0A1G9L2M9</accession>
<reference evidence="10 11" key="1">
    <citation type="submission" date="2016-10" db="EMBL/GenBank/DDBJ databases">
        <authorList>
            <person name="de Groot N.N."/>
        </authorList>
    </citation>
    <scope>NUCLEOTIDE SEQUENCE [LARGE SCALE GENOMIC DNA]</scope>
    <source>
        <strain evidence="10 11">CGMCC 1.9159</strain>
    </source>
</reference>
<dbReference type="GO" id="GO:0051301">
    <property type="term" value="P:cell division"/>
    <property type="evidence" value="ECO:0007669"/>
    <property type="project" value="UniProtKB-KW"/>
</dbReference>
<dbReference type="InterPro" id="IPR019933">
    <property type="entry name" value="DivIVA_domain"/>
</dbReference>
<evidence type="ECO:0000256" key="2">
    <source>
        <dbReference type="ARBA" id="ARBA00018787"/>
    </source>
</evidence>
<evidence type="ECO:0000256" key="9">
    <source>
        <dbReference type="SAM" id="MobiDB-lite"/>
    </source>
</evidence>
<dbReference type="Proteomes" id="UP000199475">
    <property type="component" value="Unassembled WGS sequence"/>
</dbReference>
<feature type="region of interest" description="Disordered" evidence="9">
    <location>
        <begin position="234"/>
        <end position="257"/>
    </location>
</feature>
<evidence type="ECO:0000256" key="3">
    <source>
        <dbReference type="ARBA" id="ARBA00022490"/>
    </source>
</evidence>
<evidence type="ECO:0000256" key="1">
    <source>
        <dbReference type="ARBA" id="ARBA00004496"/>
    </source>
</evidence>
<evidence type="ECO:0000256" key="6">
    <source>
        <dbReference type="ARBA" id="ARBA00023306"/>
    </source>
</evidence>
<protein>
    <recommendedName>
        <fullName evidence="2">Cell wall synthesis protein Wag31</fullName>
    </recommendedName>
    <alternativeName>
        <fullName evidence="7">Antigen 84</fullName>
    </alternativeName>
</protein>
<dbReference type="Gene3D" id="6.10.250.660">
    <property type="match status" value="1"/>
</dbReference>
<dbReference type="OrthoDB" id="9815492at2"/>
<dbReference type="STRING" id="686624.SAMN04488242_1971"/>
<name>A0A1G9L2M9_9ACTN</name>
<evidence type="ECO:0000313" key="10">
    <source>
        <dbReference type="EMBL" id="SDL56212.1"/>
    </source>
</evidence>
<organism evidence="10 11">
    <name type="scientific">Tessaracoccus oleiagri</name>
    <dbReference type="NCBI Taxonomy" id="686624"/>
    <lineage>
        <taxon>Bacteria</taxon>
        <taxon>Bacillati</taxon>
        <taxon>Actinomycetota</taxon>
        <taxon>Actinomycetes</taxon>
        <taxon>Propionibacteriales</taxon>
        <taxon>Propionibacteriaceae</taxon>
        <taxon>Tessaracoccus</taxon>
    </lineage>
</organism>
<dbReference type="RefSeq" id="WP_093251519.1">
    <property type="nucleotide sequence ID" value="NZ_FNGP01000003.1"/>
</dbReference>
<comment type="subcellular location">
    <subcellularLocation>
        <location evidence="1">Cytoplasm</location>
    </subcellularLocation>
</comment>
<dbReference type="PANTHER" id="PTHR35794">
    <property type="entry name" value="CELL DIVISION PROTEIN DIVIVA"/>
    <property type="match status" value="1"/>
</dbReference>
<evidence type="ECO:0000256" key="7">
    <source>
        <dbReference type="ARBA" id="ARBA00031737"/>
    </source>
</evidence>
<feature type="compositionally biased region" description="Basic and acidic residues" evidence="9">
    <location>
        <begin position="246"/>
        <end position="257"/>
    </location>
</feature>
<keyword evidence="4" id="KW-0132">Cell division</keyword>